<feature type="domain" description="DUF11" evidence="3">
    <location>
        <begin position="2661"/>
        <end position="2765"/>
    </location>
</feature>
<feature type="domain" description="DUF11" evidence="3">
    <location>
        <begin position="2421"/>
        <end position="2505"/>
    </location>
</feature>
<gene>
    <name evidence="6" type="ORF">I596_157</name>
</gene>
<dbReference type="InterPro" id="IPR048834">
    <property type="entry name" value="SpaA_pre-album"/>
</dbReference>
<evidence type="ECO:0000259" key="5">
    <source>
        <dbReference type="Pfam" id="PF20674"/>
    </source>
</evidence>
<name>A0A167G666_9GAMM</name>
<feature type="region of interest" description="Disordered" evidence="1">
    <location>
        <begin position="819"/>
        <end position="845"/>
    </location>
</feature>
<protein>
    <submittedName>
        <fullName evidence="6">PKD domain protein</fullName>
    </submittedName>
</protein>
<evidence type="ECO:0000313" key="6">
    <source>
        <dbReference type="EMBL" id="ANB16197.1"/>
    </source>
</evidence>
<dbReference type="Gene3D" id="2.120.10.30">
    <property type="entry name" value="TolB, C-terminal domain"/>
    <property type="match status" value="1"/>
</dbReference>
<sequence length="2823" mass="280346">MDLLREETQRPSAADTLSFTHRGPCRDGAPRRLPPAAAGNLLRSAAMALLAGAFVVLAAPAGATTVWEDYQGRASVPGSPGTSDPPLPAAANNYLNLSAGAVNNLRAVSADPANATRTGSSPAIDNGLNVTLCNLVDNPSSTACDLLLQGRVTYALIRFPTAGTWALSVAHDDEVEVQLSTDYTNTNYRNASYDIPVGAIGSWTTSPAVFESLGNFTVGQPDSCALLRMYWNNQGGINFARLAWRTPASAPVSAGVLIPAAQLFDPGDPASSAGCAGSITGTGTSITLNKIVDSRVDVADQFRVRVANGGNAGDFREAITVGSGIGQQASTGAMPATAGVGYRLVDAMASGSASTLDAYQASIECTRNGTPFVPTPVSTGTEIVWEVTPAANEQITCNITNAAVSGGAPICANTNMSSQWRFGQFAGLDFSSGLVVVVPSAVNTLEGVATTSDNAGNLLFYTDGLTVWNRNDVPMPNGTGLFGDPSSTQSALIVPVPGSTDRYYLFAANQSFTGTGRISYSIVDMSLNGGLGDVTATKNVVLQSANPAESPIVLGNAAEKLSGVAKANGQDAWVVTSTQSGSQLYVWSVTASGVTLAASPDPGGAAITFSGEMDFSPDGTRLALANVNAGTVHVYDFDTTTGTIGNKRVITGVPSAYGMEFSPNSAVLYASRGGATVQSVYQFDMTAPTFPSTPADATATFDSAANGFKAIELGPDGRLYVAQASGSHTAVNGLDIVAFPDVVGTGAGYSQNPGIFPPGSASTSGLPNGFTCPVTALAVDWGDAPASYGTLLANDGPRHGIPGYDPVAHTAPLMLGARIDGDADGQPSANADGDDATGIDDEDALSGPIVLQPGGTSITLQVPVTNATGSAATLYAWIDLDGDGVFDAGEFTSTAVADGATSATLAWTGLAPLTDGLTTHARLRLTTAALPAGAAPNGGDARALGIAPDGEVEDHPVVVATSVPLTCEVPYKDTFGAGAGPGPALPLGRTTYTYTTSPAPNDGFYTISPGINGLGAWFSGPDHTGDPDGRLMLVNAGGPDERFFAQSFTNLVAGARYDFSAWITNVCNRGASASCVTLPQVEFRIIDPATGAVLQSLDTGPIAHSTVLQWNHYSLTFVASQPTVRLELVNRVPAAPGYSGNDLALDDIAIGQVCELGDAPDSYGTLNASDGAGHVLQGPMLGAARDGENDGVPGPGADGDDLNGIDDEDAFTGPITLAAGSGPHTLAVPVSNIAIATHLYCWIDFDGNGSFDDDEAATVTLASGATSGTCSWPGGASQALGFGQNTYARFRVTTVELGNTGLPGAQDSRSIGVAPDGEVEDHRVVTPTAPSVALTKALTGESGSAAGQAEPGEQLTYTITLANTGGSAATGYGVTDALDPNTSFVSASNGGSHAAGVVTWTNLTVPAGGSLTLTVVVTVNDPLPAGVSQIANVAYETGTTPPACPPAGGQCVVIPTAPSVSLTKALTGESGSVTGQAELGEQLTYTITLANAGGSAATAYGVTDALDPNTSFVSASNGGSHAAGVVSWTNLTVPAGGSLTLTVVVTVNDPLPAGVSRIANVAYETGTTPPPCPPAGGQCVVIPTVPQLSVAKSAGTPTATGTPGQFTLAYTITVGNAGGSAGQYDLSDTFDFNGATVTAVTTPAYASSTGDIQDGIPGGFGAPAGGTIVTGETLGALGSETWTYTVTYLLDDPVTAADCADPAGGLRNRAALGGGASGAPPATTCTGAPNVNLLKTAGAPVPTGTPNEFTLAYTVEVSNTGSLAGLYTLGDTLTFAGATVTAISTPVFASSTGDPQDGTLGAFAAPAGGTIVTDEPIAASGAERWAYTATYVVTDAGAAQDCADPAGGLRNRADLGGSFSGQSSTCTGAAAVVLGKSASGPTPTGTANEYAIDYLVSVQNNGTLGGVYDLADTFTFPGATISAVSAVTHGGGDPLSTPLGTLTVAGGTIVTGETIAAGGEETYAYRVTFTLDSVAGVGTCSASGGLRNRAALGGSAAGQVETCTNVPDLAVSKTATGPVPTGVSGQYEITYTVDVINAGEAAGTYDLADAFAYAGATVDAVSAVVHAGLDPLATTLGTLTAAGGTIVTGETIAAGGGESYTYTVTFTLTDPAAASDCADPAGGLRNRATLGGSATGEAATCTGAPDVTLAKALTAESGSQAGIAEPGEQLTYTITLTNAGGADAVGYGVTDPLDANVSFVSADNGGTHAGGVVTWTNLTVPANGTLALTVVVTVNDPLPAGVTEVANAAHQTGTPPPDCTATPLPPNCTITPTPAVVAIAKALAGESGSLAGVAEAGEQLTYTITLTNSGGSDAVGYAVSDRLDPNTAFVSADNGGVHAAGVVTWTVTVPASGSITLTVVVAVNDPLPAGVTQVANVAYQTGTTPPPCPPAGGQCVVIPTEGAVVIAKALAGESGSAPGVAEPGEQLTYTITLTNTGGSAVAGYAVSDRLDPNTSFVSATNGGVHNAGVVTWTATVPANGSVTLTVVVAVNDPLPAGVTQVANVAYQAGTTPPPCPPGGPQCVVIPTEGAVLVAKSVTDAGGNGLAEPGETLTYAIVLTNTGGSAVTGYGLTDALDPNTGFISADNGGVHAGGVVTWANLTIPASGTLSVTVVVTVNDPLPAGVGQIANVAHEAGTPPPVCTAVPAPANCATIPTPTRPQVQVTKTASASSVSPTGSVVYTVTVANVGSVDAANVTVSDPLPAGISSYVWTCAAAGGAVCPNASGSGALAETIATLPAGSTVVYTIHATIGGNPPGSIVNVVTLTPPGDAVCAPGNTPPPCRADVPITVAPPREPTPVPVDSRWMLLVLGLLLMAGALWEQRR</sequence>
<evidence type="ECO:0000259" key="3">
    <source>
        <dbReference type="Pfam" id="PF01345"/>
    </source>
</evidence>
<feature type="domain" description="GEVED" evidence="4">
    <location>
        <begin position="1239"/>
        <end position="1324"/>
    </location>
</feature>
<keyword evidence="7" id="KW-1185">Reference proteome</keyword>
<keyword evidence="2" id="KW-1133">Transmembrane helix</keyword>
<feature type="compositionally biased region" description="Acidic residues" evidence="1">
    <location>
        <begin position="832"/>
        <end position="844"/>
    </location>
</feature>
<accession>A0A167G666</accession>
<dbReference type="InterPro" id="IPR001434">
    <property type="entry name" value="OmcB-like_DUF11"/>
</dbReference>
<dbReference type="STRING" id="1300342.I596_157"/>
<dbReference type="EMBL" id="CP015249">
    <property type="protein sequence ID" value="ANB16197.1"/>
    <property type="molecule type" value="Genomic_DNA"/>
</dbReference>
<dbReference type="InterPro" id="IPR011042">
    <property type="entry name" value="6-blade_b-propeller_TolB-like"/>
</dbReference>
<dbReference type="PANTHER" id="PTHR34819:SF3">
    <property type="entry name" value="CELL SURFACE PROTEIN"/>
    <property type="match status" value="1"/>
</dbReference>
<reference evidence="6 7" key="1">
    <citation type="submission" date="2016-04" db="EMBL/GenBank/DDBJ databases">
        <title>Complete genome sequence of Dokdonella koreensis DS-123T.</title>
        <authorList>
            <person name="Kim J.F."/>
            <person name="Lee H."/>
            <person name="Kwak M.-J."/>
        </authorList>
    </citation>
    <scope>NUCLEOTIDE SEQUENCE [LARGE SCALE GENOMIC DNA]</scope>
    <source>
        <strain evidence="6 7">DS-123</strain>
    </source>
</reference>
<dbReference type="PATRIC" id="fig|1300342.3.peg.154"/>
<feature type="transmembrane region" description="Helical" evidence="2">
    <location>
        <begin position="41"/>
        <end position="63"/>
    </location>
</feature>
<feature type="domain" description="GEVED" evidence="4">
    <location>
        <begin position="874"/>
        <end position="957"/>
    </location>
</feature>
<dbReference type="Proteomes" id="UP000076830">
    <property type="component" value="Chromosome"/>
</dbReference>
<feature type="region of interest" description="Disordered" evidence="1">
    <location>
        <begin position="1"/>
        <end position="31"/>
    </location>
</feature>
<dbReference type="KEGG" id="dko:I596_157"/>
<dbReference type="InterPro" id="IPR047589">
    <property type="entry name" value="DUF11_rpt"/>
</dbReference>
<evidence type="ECO:0000256" key="2">
    <source>
        <dbReference type="SAM" id="Phobius"/>
    </source>
</evidence>
<dbReference type="InterPro" id="IPR051172">
    <property type="entry name" value="Chlamydia_OmcB"/>
</dbReference>
<evidence type="ECO:0000256" key="1">
    <source>
        <dbReference type="SAM" id="MobiDB-lite"/>
    </source>
</evidence>
<evidence type="ECO:0000259" key="4">
    <source>
        <dbReference type="Pfam" id="PF20009"/>
    </source>
</evidence>
<keyword evidence="2" id="KW-0472">Membrane</keyword>
<dbReference type="Pfam" id="PF20009">
    <property type="entry name" value="GEVED"/>
    <property type="match status" value="2"/>
</dbReference>
<feature type="domain" description="DUF11" evidence="3">
    <location>
        <begin position="2543"/>
        <end position="2632"/>
    </location>
</feature>
<feature type="domain" description="DUF11" evidence="3">
    <location>
        <begin position="2294"/>
        <end position="2382"/>
    </location>
</feature>
<keyword evidence="2" id="KW-0812">Transmembrane</keyword>
<feature type="domain" description="DUF11" evidence="3">
    <location>
        <begin position="2164"/>
        <end position="2258"/>
    </location>
</feature>
<feature type="domain" description="SpaA-like prealbumin fold" evidence="5">
    <location>
        <begin position="285"/>
        <end position="402"/>
    </location>
</feature>
<dbReference type="OrthoDB" id="9813456at2"/>
<evidence type="ECO:0000313" key="7">
    <source>
        <dbReference type="Proteomes" id="UP000076830"/>
    </source>
</evidence>
<dbReference type="SUPFAM" id="SSF63829">
    <property type="entry name" value="Calcium-dependent phosphotriesterase"/>
    <property type="match status" value="1"/>
</dbReference>
<feature type="domain" description="DUF11" evidence="3">
    <location>
        <begin position="1348"/>
        <end position="1437"/>
    </location>
</feature>
<feature type="domain" description="DUF11" evidence="3">
    <location>
        <begin position="1476"/>
        <end position="1566"/>
    </location>
</feature>
<organism evidence="6 7">
    <name type="scientific">Dokdonella koreensis DS-123</name>
    <dbReference type="NCBI Taxonomy" id="1300342"/>
    <lineage>
        <taxon>Bacteria</taxon>
        <taxon>Pseudomonadati</taxon>
        <taxon>Pseudomonadota</taxon>
        <taxon>Gammaproteobacteria</taxon>
        <taxon>Lysobacterales</taxon>
        <taxon>Rhodanobacteraceae</taxon>
        <taxon>Dokdonella</taxon>
    </lineage>
</organism>
<dbReference type="Pfam" id="PF20674">
    <property type="entry name" value="SpaA_3"/>
    <property type="match status" value="1"/>
</dbReference>
<dbReference type="InterPro" id="IPR045474">
    <property type="entry name" value="GEVED"/>
</dbReference>
<dbReference type="NCBIfam" id="TIGR01451">
    <property type="entry name" value="B_ant_repeat"/>
    <property type="match status" value="7"/>
</dbReference>
<dbReference type="Pfam" id="PF01345">
    <property type="entry name" value="DUF11"/>
    <property type="match status" value="7"/>
</dbReference>
<dbReference type="PANTHER" id="PTHR34819">
    <property type="entry name" value="LARGE CYSTEINE-RICH PERIPLASMIC PROTEIN OMCB"/>
    <property type="match status" value="1"/>
</dbReference>
<proteinExistence type="predicted"/>